<dbReference type="EMBL" id="DWXE01000006">
    <property type="protein sequence ID" value="HJB90231.1"/>
    <property type="molecule type" value="Genomic_DNA"/>
</dbReference>
<dbReference type="SMART" id="SM00729">
    <property type="entry name" value="Elp3"/>
    <property type="match status" value="1"/>
</dbReference>
<protein>
    <submittedName>
        <fullName evidence="2">TIGR03960 family B12-binding radical SAM protein</fullName>
    </submittedName>
</protein>
<proteinExistence type="predicted"/>
<sequence>MRKLALSDEILLKVDKPARYIGGEVNSVMKDPEKVDIRFAMCFPDVYEIGMSHLGIQILYDLFNRYGDVWCERVYSPWLDLDRIMREKNIPLFALESQDPVRSFDFLGITLQYEMCYTNILQVLDLSGIPLLAKDRGQEDPIVIGGGPCTYNPEPVAEFFDLFYIGEGETAYRQLMDLYLKTKKAGEGREEFLLRAAREVPGIYVPSLYEVSYEEDGTIASFAPAREGVPATVRKEIVMDLDSVPYPTKPVVPYVKATQDRMVLEIQRGCIRGCRFCQAGQIYRPVREKSLDTLKRYAAEMLDSTGYEEISLSSLSSSDYSHLEELVEFLMDTCREQRVNISLPSLRIDAFSLDVMGKVQDVKKSSLTFAPEAGSQRLRNVINKGLTREDILHGAGLAFEGGWSRVKLYFMLGLPTETEEDIRGIAELSNDIAALYYEKVPKEKRNGPVQIVSSTSFFIPKPFTPFQWAKMCTKEEFLEKAALTRRSVREQLNQKRIRYNWHEADVSVLEGVFARGDRRVAEAILTAYRKGCLYDAWGESFQNDAWLEAFEECGLDIGFYTTRERKRDEIFPWDFLDCGVTREFLWREWERAQREEVSPNCRARCQGCGAARFGGGVCFEAREGQNG</sequence>
<dbReference type="NCBIfam" id="TIGR03960">
    <property type="entry name" value="rSAM_fuse_unch"/>
    <property type="match status" value="1"/>
</dbReference>
<reference evidence="2" key="1">
    <citation type="journal article" date="2021" name="PeerJ">
        <title>Extensive microbial diversity within the chicken gut microbiome revealed by metagenomics and culture.</title>
        <authorList>
            <person name="Gilroy R."/>
            <person name="Ravi A."/>
            <person name="Getino M."/>
            <person name="Pursley I."/>
            <person name="Horton D.L."/>
            <person name="Alikhan N.F."/>
            <person name="Baker D."/>
            <person name="Gharbi K."/>
            <person name="Hall N."/>
            <person name="Watson M."/>
            <person name="Adriaenssens E.M."/>
            <person name="Foster-Nyarko E."/>
            <person name="Jarju S."/>
            <person name="Secka A."/>
            <person name="Antonio M."/>
            <person name="Oren A."/>
            <person name="Chaudhuri R.R."/>
            <person name="La Ragione R."/>
            <person name="Hildebrand F."/>
            <person name="Pallen M.J."/>
        </authorList>
    </citation>
    <scope>NUCLEOTIDE SEQUENCE</scope>
    <source>
        <strain evidence="2">USAMLcec3-2134</strain>
    </source>
</reference>
<organism evidence="2 3">
    <name type="scientific">Candidatus Eisenbergiella merdigallinarum</name>
    <dbReference type="NCBI Taxonomy" id="2838552"/>
    <lineage>
        <taxon>Bacteria</taxon>
        <taxon>Bacillati</taxon>
        <taxon>Bacillota</taxon>
        <taxon>Clostridia</taxon>
        <taxon>Lachnospirales</taxon>
        <taxon>Lachnospiraceae</taxon>
        <taxon>Eisenbergiella</taxon>
    </lineage>
</organism>
<dbReference type="AlphaFoldDB" id="A0A9D2SCN1"/>
<dbReference type="PROSITE" id="PS51918">
    <property type="entry name" value="RADICAL_SAM"/>
    <property type="match status" value="1"/>
</dbReference>
<dbReference type="Pfam" id="PF04055">
    <property type="entry name" value="Radical_SAM"/>
    <property type="match status" value="1"/>
</dbReference>
<dbReference type="SFLD" id="SFLDS00029">
    <property type="entry name" value="Radical_SAM"/>
    <property type="match status" value="1"/>
</dbReference>
<gene>
    <name evidence="2" type="ORF">H9763_02055</name>
</gene>
<dbReference type="SFLD" id="SFLDG01082">
    <property type="entry name" value="B12-binding_domain_containing"/>
    <property type="match status" value="1"/>
</dbReference>
<feature type="domain" description="Radical SAM core" evidence="1">
    <location>
        <begin position="256"/>
        <end position="498"/>
    </location>
</feature>
<comment type="caution">
    <text evidence="2">The sequence shown here is derived from an EMBL/GenBank/DDBJ whole genome shotgun (WGS) entry which is preliminary data.</text>
</comment>
<name>A0A9D2SCN1_9FIRM</name>
<dbReference type="PANTHER" id="PTHR42731">
    <property type="entry name" value="SLL1084 PROTEIN"/>
    <property type="match status" value="1"/>
</dbReference>
<accession>A0A9D2SCN1</accession>
<dbReference type="Proteomes" id="UP000886883">
    <property type="component" value="Unassembled WGS sequence"/>
</dbReference>
<dbReference type="InterPro" id="IPR006638">
    <property type="entry name" value="Elp3/MiaA/NifB-like_rSAM"/>
</dbReference>
<dbReference type="InterPro" id="IPR023404">
    <property type="entry name" value="rSAM_horseshoe"/>
</dbReference>
<dbReference type="InterPro" id="IPR007197">
    <property type="entry name" value="rSAM"/>
</dbReference>
<dbReference type="Gene3D" id="3.80.30.20">
    <property type="entry name" value="tm_1862 like domain"/>
    <property type="match status" value="1"/>
</dbReference>
<dbReference type="SUPFAM" id="SSF102114">
    <property type="entry name" value="Radical SAM enzymes"/>
    <property type="match status" value="1"/>
</dbReference>
<dbReference type="PANTHER" id="PTHR42731:SF1">
    <property type="entry name" value="RADICAL SAM DOMAIN PROTEIN"/>
    <property type="match status" value="1"/>
</dbReference>
<evidence type="ECO:0000313" key="2">
    <source>
        <dbReference type="EMBL" id="HJB90231.1"/>
    </source>
</evidence>
<dbReference type="CDD" id="cd01335">
    <property type="entry name" value="Radical_SAM"/>
    <property type="match status" value="1"/>
</dbReference>
<dbReference type="InterPro" id="IPR023862">
    <property type="entry name" value="CHP03960_rSAM"/>
</dbReference>
<dbReference type="GO" id="GO:0003824">
    <property type="term" value="F:catalytic activity"/>
    <property type="evidence" value="ECO:0007669"/>
    <property type="project" value="InterPro"/>
</dbReference>
<dbReference type="InterPro" id="IPR058240">
    <property type="entry name" value="rSAM_sf"/>
</dbReference>
<dbReference type="GO" id="GO:0051536">
    <property type="term" value="F:iron-sulfur cluster binding"/>
    <property type="evidence" value="ECO:0007669"/>
    <property type="project" value="InterPro"/>
</dbReference>
<dbReference type="Pfam" id="PF19864">
    <property type="entry name" value="Radical_SAM_N2"/>
    <property type="match status" value="1"/>
</dbReference>
<evidence type="ECO:0000259" key="1">
    <source>
        <dbReference type="PROSITE" id="PS51918"/>
    </source>
</evidence>
<dbReference type="InterPro" id="IPR045784">
    <property type="entry name" value="Radical_SAM_N2"/>
</dbReference>
<reference evidence="2" key="2">
    <citation type="submission" date="2021-04" db="EMBL/GenBank/DDBJ databases">
        <authorList>
            <person name="Gilroy R."/>
        </authorList>
    </citation>
    <scope>NUCLEOTIDE SEQUENCE</scope>
    <source>
        <strain evidence="2">USAMLcec3-2134</strain>
    </source>
</reference>
<evidence type="ECO:0000313" key="3">
    <source>
        <dbReference type="Proteomes" id="UP000886883"/>
    </source>
</evidence>